<proteinExistence type="predicted"/>
<name>A0A7K0DV90_9NOCA</name>
<comment type="caution">
    <text evidence="2">The sequence shown here is derived from an EMBL/GenBank/DDBJ whole genome shotgun (WGS) entry which is preliminary data.</text>
</comment>
<evidence type="ECO:0000313" key="3">
    <source>
        <dbReference type="Proteomes" id="UP000431401"/>
    </source>
</evidence>
<dbReference type="PROSITE" id="PS51186">
    <property type="entry name" value="GNAT"/>
    <property type="match status" value="1"/>
</dbReference>
<feature type="domain" description="N-acetyltransferase" evidence="1">
    <location>
        <begin position="19"/>
        <end position="170"/>
    </location>
</feature>
<dbReference type="InterPro" id="IPR016181">
    <property type="entry name" value="Acyl_CoA_acyltransferase"/>
</dbReference>
<protein>
    <recommendedName>
        <fullName evidence="1">N-acetyltransferase domain-containing protein</fullName>
    </recommendedName>
</protein>
<evidence type="ECO:0000259" key="1">
    <source>
        <dbReference type="PROSITE" id="PS51186"/>
    </source>
</evidence>
<organism evidence="2 3">
    <name type="scientific">Nocardia aurantia</name>
    <dbReference type="NCBI Taxonomy" id="2585199"/>
    <lineage>
        <taxon>Bacteria</taxon>
        <taxon>Bacillati</taxon>
        <taxon>Actinomycetota</taxon>
        <taxon>Actinomycetes</taxon>
        <taxon>Mycobacteriales</taxon>
        <taxon>Nocardiaceae</taxon>
        <taxon>Nocardia</taxon>
    </lineage>
</organism>
<dbReference type="Gene3D" id="3.40.630.30">
    <property type="match status" value="1"/>
</dbReference>
<dbReference type="SUPFAM" id="SSF55729">
    <property type="entry name" value="Acyl-CoA N-acyltransferases (Nat)"/>
    <property type="match status" value="1"/>
</dbReference>
<reference evidence="2 3" key="1">
    <citation type="submission" date="2019-10" db="EMBL/GenBank/DDBJ databases">
        <title>Nocardia macrotermitis sp. nov. and Nocardia aurantia sp. nov., isolated from the gut of fungus growing-termite Macrotermes natalensis.</title>
        <authorList>
            <person name="Benndorf R."/>
            <person name="Schwitalla J."/>
            <person name="Martin K."/>
            <person name="De Beer W."/>
            <person name="Kaster A.-K."/>
            <person name="Vollmers J."/>
            <person name="Poulsen M."/>
            <person name="Beemelmanns C."/>
        </authorList>
    </citation>
    <scope>NUCLEOTIDE SEQUENCE [LARGE SCALE GENOMIC DNA]</scope>
    <source>
        <strain evidence="2 3">RB56</strain>
    </source>
</reference>
<keyword evidence="3" id="KW-1185">Reference proteome</keyword>
<dbReference type="EMBL" id="WEGI01000011">
    <property type="protein sequence ID" value="MQY29686.1"/>
    <property type="molecule type" value="Genomic_DNA"/>
</dbReference>
<sequence>MTAPAWRLVPLTPATATPDLVHSLAECHIACWRESYRDLVPAHVLAAFDVDRRADQWERRLHGPGSTVVAVAGAATVIGFAERGPARDDPPTAPVELSAMYVRAAFHGAGVAHDLIRAVLDTHTDMSLWVFEENPRARTFYRKYEFEPDGTRKVEDFTLASQIRMVRLSSSR</sequence>
<gene>
    <name evidence="2" type="ORF">NRB56_52790</name>
</gene>
<dbReference type="GO" id="GO:0016747">
    <property type="term" value="F:acyltransferase activity, transferring groups other than amino-acyl groups"/>
    <property type="evidence" value="ECO:0007669"/>
    <property type="project" value="InterPro"/>
</dbReference>
<dbReference type="Pfam" id="PF13673">
    <property type="entry name" value="Acetyltransf_10"/>
    <property type="match status" value="1"/>
</dbReference>
<dbReference type="Proteomes" id="UP000431401">
    <property type="component" value="Unassembled WGS sequence"/>
</dbReference>
<evidence type="ECO:0000313" key="2">
    <source>
        <dbReference type="EMBL" id="MQY29686.1"/>
    </source>
</evidence>
<dbReference type="RefSeq" id="WP_153346655.1">
    <property type="nucleotide sequence ID" value="NZ_WEGI01000011.1"/>
</dbReference>
<dbReference type="OrthoDB" id="5243635at2"/>
<accession>A0A7K0DV90</accession>
<dbReference type="InterPro" id="IPR000182">
    <property type="entry name" value="GNAT_dom"/>
</dbReference>
<dbReference type="AlphaFoldDB" id="A0A7K0DV90"/>